<dbReference type="Gene3D" id="3.40.630.30">
    <property type="match status" value="1"/>
</dbReference>
<dbReference type="InterPro" id="IPR000182">
    <property type="entry name" value="GNAT_dom"/>
</dbReference>
<dbReference type="Proteomes" id="UP000309454">
    <property type="component" value="Unassembled WGS sequence"/>
</dbReference>
<comment type="caution">
    <text evidence="4">The sequence shown here is derived from an EMBL/GenBank/DDBJ whole genome shotgun (WGS) entry which is preliminary data.</text>
</comment>
<dbReference type="AlphaFoldDB" id="A0A4T9T6P5"/>
<dbReference type="Pfam" id="PF00583">
    <property type="entry name" value="Acetyltransf_1"/>
    <property type="match status" value="1"/>
</dbReference>
<evidence type="ECO:0000259" key="3">
    <source>
        <dbReference type="PROSITE" id="PS51186"/>
    </source>
</evidence>
<gene>
    <name evidence="4" type="ORF">E5982_07870</name>
</gene>
<dbReference type="PANTHER" id="PTHR43877">
    <property type="entry name" value="AMINOALKYLPHOSPHONATE N-ACETYLTRANSFERASE-RELATED-RELATED"/>
    <property type="match status" value="1"/>
</dbReference>
<evidence type="ECO:0000256" key="1">
    <source>
        <dbReference type="ARBA" id="ARBA00022679"/>
    </source>
</evidence>
<keyword evidence="5" id="KW-1185">Reference proteome</keyword>
<reference evidence="4 5" key="1">
    <citation type="submission" date="2019-04" db="EMBL/GenBank/DDBJ databases">
        <title>Microbes associate with the intestines of laboratory mice.</title>
        <authorList>
            <person name="Navarre W."/>
            <person name="Wong E."/>
            <person name="Huang K.C."/>
            <person name="Tropini C."/>
            <person name="Ng K."/>
            <person name="Yu B."/>
        </authorList>
    </citation>
    <scope>NUCLEOTIDE SEQUENCE [LARGE SCALE GENOMIC DNA]</scope>
    <source>
        <strain evidence="4 5">NM48_B13</strain>
    </source>
</reference>
<dbReference type="SUPFAM" id="SSF55729">
    <property type="entry name" value="Acyl-CoA N-acyltransferases (Nat)"/>
    <property type="match status" value="1"/>
</dbReference>
<organism evidence="4 5">
    <name type="scientific">Parvibacter caecicola</name>
    <dbReference type="NCBI Taxonomy" id="747645"/>
    <lineage>
        <taxon>Bacteria</taxon>
        <taxon>Bacillati</taxon>
        <taxon>Actinomycetota</taxon>
        <taxon>Coriobacteriia</taxon>
        <taxon>Coriobacteriales</taxon>
        <taxon>Coriobacteriaceae</taxon>
        <taxon>Parvibacter</taxon>
    </lineage>
</organism>
<keyword evidence="2" id="KW-0012">Acyltransferase</keyword>
<dbReference type="InterPro" id="IPR050832">
    <property type="entry name" value="Bact_Acetyltransf"/>
</dbReference>
<feature type="domain" description="N-acetyltransferase" evidence="3">
    <location>
        <begin position="1"/>
        <end position="171"/>
    </location>
</feature>
<name>A0A4T9T6P5_9ACTN</name>
<dbReference type="EMBL" id="SSTM01000005">
    <property type="protein sequence ID" value="TJW09980.1"/>
    <property type="molecule type" value="Genomic_DNA"/>
</dbReference>
<accession>A0A4T9T6P5</accession>
<dbReference type="InterPro" id="IPR016181">
    <property type="entry name" value="Acyl_CoA_acyltransferase"/>
</dbReference>
<dbReference type="CDD" id="cd04301">
    <property type="entry name" value="NAT_SF"/>
    <property type="match status" value="1"/>
</dbReference>
<dbReference type="GO" id="GO:0016747">
    <property type="term" value="F:acyltransferase activity, transferring groups other than amino-acyl groups"/>
    <property type="evidence" value="ECO:0007669"/>
    <property type="project" value="InterPro"/>
</dbReference>
<dbReference type="PROSITE" id="PS51186">
    <property type="entry name" value="GNAT"/>
    <property type="match status" value="1"/>
</dbReference>
<proteinExistence type="predicted"/>
<evidence type="ECO:0000256" key="2">
    <source>
        <dbReference type="ARBA" id="ARBA00023315"/>
    </source>
</evidence>
<evidence type="ECO:0000313" key="5">
    <source>
        <dbReference type="Proteomes" id="UP000309454"/>
    </source>
</evidence>
<dbReference type="PANTHER" id="PTHR43877:SF2">
    <property type="entry name" value="AMINOALKYLPHOSPHONATE N-ACETYLTRANSFERASE-RELATED"/>
    <property type="match status" value="1"/>
</dbReference>
<sequence length="178" mass="19352">MEFRPTAPAEIDRVMEILADGRDALAALGIDQWQQGYPHREAIEADVEWSESYVAEVDGQLLATCMVSVRGDRNYDAIDGAWLTGSTSEEPRYAAVHRVAVAADAKGRGLAKFLMASAEQLARQHDCESVRVDTHPGNAPMRSLALSCGFTECGIILVHEAGNVPNATPQRVAFEKLL</sequence>
<dbReference type="OrthoDB" id="9796381at2"/>
<evidence type="ECO:0000313" key="4">
    <source>
        <dbReference type="EMBL" id="TJW09980.1"/>
    </source>
</evidence>
<protein>
    <submittedName>
        <fullName evidence="4">GNAT family N-acetyltransferase</fullName>
    </submittedName>
</protein>
<keyword evidence="1 4" id="KW-0808">Transferase</keyword>
<dbReference type="RefSeq" id="WP_136846039.1">
    <property type="nucleotide sequence ID" value="NZ_SSTM01000005.1"/>
</dbReference>